<dbReference type="AlphaFoldDB" id="A0A839E3H3"/>
<dbReference type="RefSeq" id="WP_182545771.1">
    <property type="nucleotide sequence ID" value="NZ_JACGWZ010000005.1"/>
</dbReference>
<comment type="caution">
    <text evidence="1">The sequence shown here is derived from an EMBL/GenBank/DDBJ whole genome shotgun (WGS) entry which is preliminary data.</text>
</comment>
<evidence type="ECO:0000313" key="1">
    <source>
        <dbReference type="EMBL" id="MBA8826315.1"/>
    </source>
</evidence>
<evidence type="ECO:0000313" key="2">
    <source>
        <dbReference type="Proteomes" id="UP000569329"/>
    </source>
</evidence>
<dbReference type="Proteomes" id="UP000569329">
    <property type="component" value="Unassembled WGS sequence"/>
</dbReference>
<name>A0A839E3H3_9PSEU</name>
<organism evidence="1 2">
    <name type="scientific">Halosaccharopolyspora lacisalsi</name>
    <dbReference type="NCBI Taxonomy" id="1000566"/>
    <lineage>
        <taxon>Bacteria</taxon>
        <taxon>Bacillati</taxon>
        <taxon>Actinomycetota</taxon>
        <taxon>Actinomycetes</taxon>
        <taxon>Pseudonocardiales</taxon>
        <taxon>Pseudonocardiaceae</taxon>
        <taxon>Halosaccharopolyspora</taxon>
    </lineage>
</organism>
<reference evidence="1 2" key="1">
    <citation type="submission" date="2020-07" db="EMBL/GenBank/DDBJ databases">
        <title>Sequencing the genomes of 1000 actinobacteria strains.</title>
        <authorList>
            <person name="Klenk H.-P."/>
        </authorList>
    </citation>
    <scope>NUCLEOTIDE SEQUENCE [LARGE SCALE GENOMIC DNA]</scope>
    <source>
        <strain evidence="1 2">DSM 45975</strain>
    </source>
</reference>
<protein>
    <submittedName>
        <fullName evidence="1">Uncharacterized protein</fullName>
    </submittedName>
</protein>
<keyword evidence="2" id="KW-1185">Reference proteome</keyword>
<accession>A0A839E3H3</accession>
<sequence length="120" mass="13027">MVVPIMLAPTMRTIERCGGFSPWLMGHRFFRGGSGVLVDPFQGRDGIRFVRVDGVSDTAELVAESSNIPRHVSHLTALTPMCMPNTLERRQVCPSDITAAPKSPPHLAGADALVEVMLET</sequence>
<dbReference type="EMBL" id="JACGWZ010000005">
    <property type="protein sequence ID" value="MBA8826315.1"/>
    <property type="molecule type" value="Genomic_DNA"/>
</dbReference>
<proteinExistence type="predicted"/>
<gene>
    <name evidence="1" type="ORF">FHX42_003691</name>
</gene>